<reference evidence="1" key="1">
    <citation type="journal article" date="2015" name="Nature">
        <title>Complex archaea that bridge the gap between prokaryotes and eukaryotes.</title>
        <authorList>
            <person name="Spang A."/>
            <person name="Saw J.H."/>
            <person name="Jorgensen S.L."/>
            <person name="Zaremba-Niedzwiedzka K."/>
            <person name="Martijn J."/>
            <person name="Lind A.E."/>
            <person name="van Eijk R."/>
            <person name="Schleper C."/>
            <person name="Guy L."/>
            <person name="Ettema T.J."/>
        </authorList>
    </citation>
    <scope>NUCLEOTIDE SEQUENCE</scope>
</reference>
<gene>
    <name evidence="1" type="ORF">LCGC14_1599930</name>
</gene>
<comment type="caution">
    <text evidence="1">The sequence shown here is derived from an EMBL/GenBank/DDBJ whole genome shotgun (WGS) entry which is preliminary data.</text>
</comment>
<dbReference type="Gene3D" id="2.30.30.100">
    <property type="match status" value="1"/>
</dbReference>
<organism evidence="1">
    <name type="scientific">marine sediment metagenome</name>
    <dbReference type="NCBI Taxonomy" id="412755"/>
    <lineage>
        <taxon>unclassified sequences</taxon>
        <taxon>metagenomes</taxon>
        <taxon>ecological metagenomes</taxon>
    </lineage>
</organism>
<accession>A0A0F9IBS4</accession>
<dbReference type="AlphaFoldDB" id="A0A0F9IBS4"/>
<proteinExistence type="predicted"/>
<name>A0A0F9IBS4_9ZZZZ</name>
<sequence length="93" mass="10066">MTEEVIALKLTSGEEIISRVVSRTEEIIILDRPNMIGLAAAPDGGVAIQLMPWMASNQDSEITVFTNHIVGQTKPNAELEKGYLSRTSGIALI</sequence>
<evidence type="ECO:0000313" key="1">
    <source>
        <dbReference type="EMBL" id="KKM24952.1"/>
    </source>
</evidence>
<dbReference type="EMBL" id="LAZR01012818">
    <property type="protein sequence ID" value="KKM24952.1"/>
    <property type="molecule type" value="Genomic_DNA"/>
</dbReference>
<protein>
    <submittedName>
        <fullName evidence="1">Uncharacterized protein</fullName>
    </submittedName>
</protein>